<dbReference type="PANTHER" id="PTHR23064">
    <property type="entry name" value="TROPONIN"/>
    <property type="match status" value="1"/>
</dbReference>
<evidence type="ECO:0000313" key="5">
    <source>
        <dbReference type="Proteomes" id="UP000037460"/>
    </source>
</evidence>
<dbReference type="CDD" id="cd00051">
    <property type="entry name" value="EFh"/>
    <property type="match status" value="2"/>
</dbReference>
<dbReference type="InterPro" id="IPR011992">
    <property type="entry name" value="EF-hand-dom_pair"/>
</dbReference>
<dbReference type="PROSITE" id="PS50222">
    <property type="entry name" value="EF_HAND_2"/>
    <property type="match status" value="3"/>
</dbReference>
<dbReference type="InterPro" id="IPR002048">
    <property type="entry name" value="EF_hand_dom"/>
</dbReference>
<evidence type="ECO:0000313" key="4">
    <source>
        <dbReference type="EMBL" id="KOO21512.1"/>
    </source>
</evidence>
<keyword evidence="2" id="KW-0175">Coiled coil</keyword>
<feature type="coiled-coil region" evidence="2">
    <location>
        <begin position="279"/>
        <end position="354"/>
    </location>
</feature>
<dbReference type="Gene3D" id="1.10.238.10">
    <property type="entry name" value="EF-hand"/>
    <property type="match status" value="2"/>
</dbReference>
<evidence type="ECO:0000256" key="1">
    <source>
        <dbReference type="ARBA" id="ARBA00022837"/>
    </source>
</evidence>
<dbReference type="Proteomes" id="UP000037460">
    <property type="component" value="Unassembled WGS sequence"/>
</dbReference>
<dbReference type="Pfam" id="PF13202">
    <property type="entry name" value="EF-hand_5"/>
    <property type="match status" value="2"/>
</dbReference>
<sequence>MPPSAPEGGKKKKAAAEADGVQLMPVEKLQEIADAKIAEASAVELAAQHMSTSLELKIGVAIQKQKMSVADLLRKWDASGDGEIQPIELRQVVRNHLKIKADNKEIDALFNRLDSDGGGSIDLKEMGDAMRFFQQSVATAAADEAKQMAIAKELRDQAAMISDCAKNTARVEELRVKVNGIKSGVCSGPLFDKIAMAIVGLATSTNESDAKSKVANSLDPQKAGIVEAKEFKKWAKGFINNPDGVAPDEYATCYEDLQVATGTSPLDAKMGFRKLWDRVEETIKESEAVIKEFEKLQKETKKVQKAIKEMQAADKAIAQEKEAAALKAEEERQLEAEAKKAAKAAAKAAALEAKRNHEQSFNNRVEMKRKAAAKQGQSASDKKAAEARMRKAFAVFDVDGDGSLTVDELKAVLLRGDSVLTEQDVEDLVKEFDANGNGVLEFDEFQPLFDVLNEVGFDNPMAC</sequence>
<feature type="domain" description="EF-hand" evidence="3">
    <location>
        <begin position="384"/>
        <end position="419"/>
    </location>
</feature>
<evidence type="ECO:0000256" key="2">
    <source>
        <dbReference type="SAM" id="Coils"/>
    </source>
</evidence>
<dbReference type="Pfam" id="PF13499">
    <property type="entry name" value="EF-hand_7"/>
    <property type="match status" value="1"/>
</dbReference>
<proteinExistence type="predicted"/>
<dbReference type="SMART" id="SM00054">
    <property type="entry name" value="EFh"/>
    <property type="match status" value="4"/>
</dbReference>
<dbReference type="OrthoDB" id="191686at2759"/>
<reference evidence="5" key="1">
    <citation type="journal article" date="2015" name="PLoS Genet.">
        <title>Genome Sequence and Transcriptome Analyses of Chrysochromulina tobin: Metabolic Tools for Enhanced Algal Fitness in the Prominent Order Prymnesiales (Haptophyceae).</title>
        <authorList>
            <person name="Hovde B.T."/>
            <person name="Deodato C.R."/>
            <person name="Hunsperger H.M."/>
            <person name="Ryken S.A."/>
            <person name="Yost W."/>
            <person name="Jha R.K."/>
            <person name="Patterson J."/>
            <person name="Monnat R.J. Jr."/>
            <person name="Barlow S.B."/>
            <person name="Starkenburg S.R."/>
            <person name="Cattolico R.A."/>
        </authorList>
    </citation>
    <scope>NUCLEOTIDE SEQUENCE</scope>
    <source>
        <strain evidence="5">CCMP291</strain>
    </source>
</reference>
<dbReference type="EMBL" id="JWZX01003357">
    <property type="protein sequence ID" value="KOO21512.1"/>
    <property type="molecule type" value="Genomic_DNA"/>
</dbReference>
<accession>A0A0M0J5D0</accession>
<dbReference type="AlphaFoldDB" id="A0A0M0J5D0"/>
<dbReference type="InterPro" id="IPR018247">
    <property type="entry name" value="EF_Hand_1_Ca_BS"/>
</dbReference>
<dbReference type="GO" id="GO:0005509">
    <property type="term" value="F:calcium ion binding"/>
    <property type="evidence" value="ECO:0007669"/>
    <property type="project" value="InterPro"/>
</dbReference>
<keyword evidence="1" id="KW-0106">Calcium</keyword>
<protein>
    <submittedName>
        <fullName evidence="4">Calmodulin-like protein</fullName>
    </submittedName>
</protein>
<organism evidence="4 5">
    <name type="scientific">Chrysochromulina tobinii</name>
    <dbReference type="NCBI Taxonomy" id="1460289"/>
    <lineage>
        <taxon>Eukaryota</taxon>
        <taxon>Haptista</taxon>
        <taxon>Haptophyta</taxon>
        <taxon>Prymnesiophyceae</taxon>
        <taxon>Prymnesiales</taxon>
        <taxon>Chrysochromulinaceae</taxon>
        <taxon>Chrysochromulina</taxon>
    </lineage>
</organism>
<name>A0A0M0J5D0_9EUKA</name>
<feature type="domain" description="EF-hand" evidence="3">
    <location>
        <begin position="101"/>
        <end position="136"/>
    </location>
</feature>
<keyword evidence="5" id="KW-1185">Reference proteome</keyword>
<feature type="domain" description="EF-hand" evidence="3">
    <location>
        <begin position="420"/>
        <end position="455"/>
    </location>
</feature>
<dbReference type="PROSITE" id="PS00018">
    <property type="entry name" value="EF_HAND_1"/>
    <property type="match status" value="4"/>
</dbReference>
<dbReference type="InterPro" id="IPR052591">
    <property type="entry name" value="CML21-like"/>
</dbReference>
<evidence type="ECO:0000259" key="3">
    <source>
        <dbReference type="PROSITE" id="PS50222"/>
    </source>
</evidence>
<dbReference type="SUPFAM" id="SSF47473">
    <property type="entry name" value="EF-hand"/>
    <property type="match status" value="1"/>
</dbReference>
<comment type="caution">
    <text evidence="4">The sequence shown here is derived from an EMBL/GenBank/DDBJ whole genome shotgun (WGS) entry which is preliminary data.</text>
</comment>
<gene>
    <name evidence="4" type="ORF">Ctob_003489</name>
</gene>